<comment type="caution">
    <text evidence="1">The sequence shown here is derived from an EMBL/GenBank/DDBJ whole genome shotgun (WGS) entry which is preliminary data.</text>
</comment>
<dbReference type="InterPro" id="IPR008571">
    <property type="entry name" value="HerA-like"/>
</dbReference>
<evidence type="ECO:0000313" key="1">
    <source>
        <dbReference type="EMBL" id="NDJ74200.1"/>
    </source>
</evidence>
<accession>A0A6B2G392</accession>
<dbReference type="InterPro" id="IPR027417">
    <property type="entry name" value="P-loop_NTPase"/>
</dbReference>
<dbReference type="EMBL" id="JAADJO010000015">
    <property type="protein sequence ID" value="NDJ74200.1"/>
    <property type="molecule type" value="Genomic_DNA"/>
</dbReference>
<dbReference type="Gene3D" id="3.40.50.300">
    <property type="entry name" value="P-loop containing nucleotide triphosphate hydrolases"/>
    <property type="match status" value="1"/>
</dbReference>
<dbReference type="GO" id="GO:0005524">
    <property type="term" value="F:ATP binding"/>
    <property type="evidence" value="ECO:0007669"/>
    <property type="project" value="UniProtKB-KW"/>
</dbReference>
<keyword evidence="1" id="KW-0547">Nucleotide-binding</keyword>
<protein>
    <submittedName>
        <fullName evidence="1">ATP-binding protein</fullName>
    </submittedName>
</protein>
<dbReference type="PANTHER" id="PTHR42957">
    <property type="entry name" value="HELICASE MJ1565-RELATED"/>
    <property type="match status" value="1"/>
</dbReference>
<name>A0A6B2G392_9LACO</name>
<reference evidence="1" key="1">
    <citation type="submission" date="2020-01" db="EMBL/GenBank/DDBJ databases">
        <title>Vaginal microbiome of pregnant Indian women: Insights into the genome of dominants Lactobacillus species.</title>
        <authorList>
            <person name="Das B."/>
            <person name="Mehta O."/>
            <person name="Ghosh T.S."/>
            <person name="Kothidar A."/>
            <person name="Gowtham M.R."/>
            <person name="Mitra R."/>
            <person name="Kshetrapal P."/>
            <person name="Wadhwa N."/>
            <person name="Thiruvengadam R."/>
            <person name="Nair G.B."/>
            <person name="Bhatnagar S."/>
            <person name="Das B."/>
        </authorList>
    </citation>
    <scope>NUCLEOTIDE SEQUENCE</scope>
    <source>
        <strain evidence="1">Indica</strain>
    </source>
</reference>
<sequence>MNINTREIKKSDKVFIDKDTFLDPDILIMLFDAKSGTQAPFLLNALKKYKANDGNNDELAGIEIGLLKKLLSDFKHTTPNIEEEWIEIFEKSLYKYVRNSGKAQIVREKLIDLKELQKIKSTGNITASNTIYFKKERFFYQGESFSSLANDFFGDLKEILIYCFDCCDEFERLEVFLAFQKIFATAWNNTLTDYLGFLFNRITNVLRDLGDVIIVGDKNEFKNYYKSVNIISFFHSNLTVKRVIPMLVAKMIYNKQKNAAFGTNIKQTTHLIIDEAHNILGSVRSKSDYWQNKRLVAFEEIVKEGRKFGFFLTIASQRPADISPTIMSQLHNFFIHLLVNEKDLAMIENTMPTLDRTSFGMIPSLGQGETVLTGKAFPISIFAHVSHASKEYRPKSDDIILTDIWK</sequence>
<dbReference type="PANTHER" id="PTHR42957:SF1">
    <property type="entry name" value="HELICASE MJ1565-RELATED"/>
    <property type="match status" value="1"/>
</dbReference>
<gene>
    <name evidence="1" type="ORF">GWG61_06855</name>
</gene>
<keyword evidence="1" id="KW-0067">ATP-binding</keyword>
<dbReference type="SUPFAM" id="SSF52540">
    <property type="entry name" value="P-loop containing nucleoside triphosphate hydrolases"/>
    <property type="match status" value="1"/>
</dbReference>
<organism evidence="1">
    <name type="scientific">Lactobacillus paragasseri</name>
    <dbReference type="NCBI Taxonomy" id="2107999"/>
    <lineage>
        <taxon>Bacteria</taxon>
        <taxon>Bacillati</taxon>
        <taxon>Bacillota</taxon>
        <taxon>Bacilli</taxon>
        <taxon>Lactobacillales</taxon>
        <taxon>Lactobacillaceae</taxon>
        <taxon>Lactobacillus</taxon>
    </lineage>
</organism>
<proteinExistence type="predicted"/>
<dbReference type="AlphaFoldDB" id="A0A6B2G392"/>